<name>A0AAD9Q2M7_ACRCE</name>
<comment type="caution">
    <text evidence="2">The sequence shown here is derived from an EMBL/GenBank/DDBJ whole genome shotgun (WGS) entry which is preliminary data.</text>
</comment>
<organism evidence="2 3">
    <name type="scientific">Acropora cervicornis</name>
    <name type="common">Staghorn coral</name>
    <dbReference type="NCBI Taxonomy" id="6130"/>
    <lineage>
        <taxon>Eukaryota</taxon>
        <taxon>Metazoa</taxon>
        <taxon>Cnidaria</taxon>
        <taxon>Anthozoa</taxon>
        <taxon>Hexacorallia</taxon>
        <taxon>Scleractinia</taxon>
        <taxon>Astrocoeniina</taxon>
        <taxon>Acroporidae</taxon>
        <taxon>Acropora</taxon>
    </lineage>
</organism>
<evidence type="ECO:0000313" key="2">
    <source>
        <dbReference type="EMBL" id="KAK2553513.1"/>
    </source>
</evidence>
<dbReference type="AlphaFoldDB" id="A0AAD9Q2M7"/>
<reference evidence="2" key="2">
    <citation type="journal article" date="2023" name="Science">
        <title>Genomic signatures of disease resistance in endangered staghorn corals.</title>
        <authorList>
            <person name="Vollmer S.V."/>
            <person name="Selwyn J.D."/>
            <person name="Despard B.A."/>
            <person name="Roesel C.L."/>
        </authorList>
    </citation>
    <scope>NUCLEOTIDE SEQUENCE</scope>
    <source>
        <strain evidence="2">K2</strain>
    </source>
</reference>
<proteinExistence type="predicted"/>
<evidence type="ECO:0000256" key="1">
    <source>
        <dbReference type="SAM" id="MobiDB-lite"/>
    </source>
</evidence>
<feature type="region of interest" description="Disordered" evidence="1">
    <location>
        <begin position="1"/>
        <end position="29"/>
    </location>
</feature>
<accession>A0AAD9Q2M7</accession>
<evidence type="ECO:0000313" key="3">
    <source>
        <dbReference type="Proteomes" id="UP001249851"/>
    </source>
</evidence>
<dbReference type="Proteomes" id="UP001249851">
    <property type="component" value="Unassembled WGS sequence"/>
</dbReference>
<feature type="compositionally biased region" description="Low complexity" evidence="1">
    <location>
        <begin position="1"/>
        <end position="13"/>
    </location>
</feature>
<protein>
    <submittedName>
        <fullName evidence="2">Uncharacterized protein</fullName>
    </submittedName>
</protein>
<keyword evidence="3" id="KW-1185">Reference proteome</keyword>
<gene>
    <name evidence="2" type="ORF">P5673_024997</name>
</gene>
<sequence>MAESDSNSASSSSEDQEQNEESGINELEVRIRPALPYQDEPVAQVAACTGEDEIYSDDEDEDGISPATLEARFENRVSVDAWKVEKELGPARRIMVFDGTIERIRCITEHEDYTAPTNKTVLLLVGPLLRCRNGRSYRRSANQSENEYLRAVAYRWFVRWICGPMGWENSQPLSACVYHRIRSELPSGRSRGYSPAEERP</sequence>
<dbReference type="EMBL" id="JARQWQ010000076">
    <property type="protein sequence ID" value="KAK2553513.1"/>
    <property type="molecule type" value="Genomic_DNA"/>
</dbReference>
<reference evidence="2" key="1">
    <citation type="journal article" date="2023" name="G3 (Bethesda)">
        <title>Whole genome assembly and annotation of the endangered Caribbean coral Acropora cervicornis.</title>
        <authorList>
            <person name="Selwyn J.D."/>
            <person name="Vollmer S.V."/>
        </authorList>
    </citation>
    <scope>NUCLEOTIDE SEQUENCE</scope>
    <source>
        <strain evidence="2">K2</strain>
    </source>
</reference>